<dbReference type="Pfam" id="PF00078">
    <property type="entry name" value="RVT_1"/>
    <property type="match status" value="1"/>
</dbReference>
<dbReference type="AlphaFoldDB" id="A0A1Q5PUX9"/>
<comment type="function">
    <text evidence="10">CRISPR (clustered regularly interspaced short palindromic repeat), is an adaptive immune system that provides protection against mobile genetic elements (viruses, transposable elements and conjugative plasmids). CRISPR clusters contain spacers, sequences complementary to antecedent mobile elements, and target invading nucleic acids. CRISPR clusters are transcribed and processed into CRISPR RNA (crRNA). Acts as a dsDNA endonuclease. Involved in the integration of spacer DNA into the CRISPR cassette.</text>
</comment>
<dbReference type="SUPFAM" id="SSF56672">
    <property type="entry name" value="DNA/RNA polymerases"/>
    <property type="match status" value="1"/>
</dbReference>
<dbReference type="InterPro" id="IPR042206">
    <property type="entry name" value="CRISPR-assoc_Cas1_C"/>
</dbReference>
<keyword evidence="3 10" id="KW-0255">Endonuclease</keyword>
<dbReference type="InterPro" id="IPR050646">
    <property type="entry name" value="Cas1"/>
</dbReference>
<comment type="caution">
    <text evidence="12">The sequence shown here is derived from an EMBL/GenBank/DDBJ whole genome shotgun (WGS) entry which is preliminary data.</text>
</comment>
<proteinExistence type="inferred from homology"/>
<protein>
    <recommendedName>
        <fullName evidence="10">CRISPR-associated endonuclease Cas1</fullName>
        <ecNumber evidence="10">3.1.-.-</ecNumber>
    </recommendedName>
</protein>
<evidence type="ECO:0000256" key="1">
    <source>
        <dbReference type="ARBA" id="ARBA00022722"/>
    </source>
</evidence>
<dbReference type="CDD" id="cd01651">
    <property type="entry name" value="RT_G2_intron"/>
    <property type="match status" value="1"/>
</dbReference>
<keyword evidence="1 10" id="KW-0540">Nuclease</keyword>
<dbReference type="InterPro" id="IPR042211">
    <property type="entry name" value="CRISPR-assoc_Cas1_N"/>
</dbReference>
<feature type="binding site" evidence="10">
    <location>
        <position position="563"/>
    </location>
    <ligand>
        <name>Mn(2+)</name>
        <dbReference type="ChEBI" id="CHEBI:29035"/>
    </ligand>
</feature>
<keyword evidence="2 10" id="KW-0479">Metal-binding</keyword>
<dbReference type="CDD" id="cd09634">
    <property type="entry name" value="Cas1_I-II-III"/>
    <property type="match status" value="1"/>
</dbReference>
<evidence type="ECO:0000259" key="11">
    <source>
        <dbReference type="PROSITE" id="PS50878"/>
    </source>
</evidence>
<evidence type="ECO:0000256" key="8">
    <source>
        <dbReference type="ARBA" id="ARBA00023211"/>
    </source>
</evidence>
<sequence length="658" mass="72464">METSVRHLGELTYPLRASAAFQRQALTGEPDLLTEIAAPDSLLNAWRYVFTRDAKDGYLLQQSQQIAADPDRFVAALSGALLSGRYQPEPQVEVLIPKKGKTSAMRELSIPSIRDRVVERAVLNAIIDRADLLQCSASFAFRRGLGVQAATHEITQLRDSGNRYVLLTDIANYFGRINIADSLRVLQRGLFCSRTLALLRFIAKPRRVVGRRRIRSRGLAQGSCLSPLLANLALTDIDFALADTGVGYVRFADDILLCAPSRTELAASQRLLASLAAHQGLQLNEEKTMHTSFDAGFCYLGVDFTAHQPVTDLHYGVKHTKQPAKVLYVGQDGARVSLTRERLVITGPDTLPQVSVPRRLVSRIVLSGNVGLSAGARNWALFNEIDVICLSRRGSYLGQMTGLRSALNASRLLRQAEFAANPAARLPLAKQFVGAKLNNQLHMLHRLGRRSKNIDVADTCVTIRGLTTQLPDATTVDEVRGLEGQGSALYFPCAAELLPTEMWFAGRSRRPPRDVANAALSYGYAILLGECTAALYAAGLEPSLGLLHASTDKRPSLSLDLMEEFRPLLVDRVVWSLLRLRRLRAEHGTASPDGDGVWLTNEGKRILVDGYEAMLQRSVKGSLPGFAGTWRRHIHHQAQRLAHAIFDPVYSWSAAAWR</sequence>
<comment type="subunit">
    <text evidence="9 10">Homodimer, forms a heterotetramer with a Cas2 homodimer.</text>
</comment>
<dbReference type="InterPro" id="IPR043502">
    <property type="entry name" value="DNA/RNA_pol_sf"/>
</dbReference>
<dbReference type="NCBIfam" id="TIGR00287">
    <property type="entry name" value="cas1"/>
    <property type="match status" value="1"/>
</dbReference>
<keyword evidence="4 10" id="KW-0378">Hydrolase</keyword>
<dbReference type="PROSITE" id="PS50878">
    <property type="entry name" value="RT_POL"/>
    <property type="match status" value="1"/>
</dbReference>
<dbReference type="GO" id="GO:0043571">
    <property type="term" value="P:maintenance of CRISPR repeat elements"/>
    <property type="evidence" value="ECO:0007669"/>
    <property type="project" value="UniProtKB-UniRule"/>
</dbReference>
<dbReference type="OrthoDB" id="1550386at2"/>
<evidence type="ECO:0000256" key="10">
    <source>
        <dbReference type="HAMAP-Rule" id="MF_01470"/>
    </source>
</evidence>
<evidence type="ECO:0000313" key="12">
    <source>
        <dbReference type="EMBL" id="OKL51306.1"/>
    </source>
</evidence>
<dbReference type="RefSeq" id="WP_073825178.1">
    <property type="nucleotide sequence ID" value="NZ_MQVS01000008.1"/>
</dbReference>
<accession>A0A1Q5PUX9</accession>
<evidence type="ECO:0000313" key="13">
    <source>
        <dbReference type="Proteomes" id="UP000185612"/>
    </source>
</evidence>
<dbReference type="GO" id="GO:0046872">
    <property type="term" value="F:metal ion binding"/>
    <property type="evidence" value="ECO:0007669"/>
    <property type="project" value="UniProtKB-UniRule"/>
</dbReference>
<keyword evidence="7 10" id="KW-0238">DNA-binding</keyword>
<evidence type="ECO:0000256" key="3">
    <source>
        <dbReference type="ARBA" id="ARBA00022759"/>
    </source>
</evidence>
<dbReference type="GO" id="GO:0016787">
    <property type="term" value="F:hydrolase activity"/>
    <property type="evidence" value="ECO:0007669"/>
    <property type="project" value="UniProtKB-KW"/>
</dbReference>
<keyword evidence="8 10" id="KW-0464">Manganese</keyword>
<dbReference type="PANTHER" id="PTHR34353:SF2">
    <property type="entry name" value="CRISPR-ASSOCIATED ENDONUCLEASE CAS1 1"/>
    <property type="match status" value="1"/>
</dbReference>
<keyword evidence="13" id="KW-1185">Reference proteome</keyword>
<feature type="binding site" evidence="10">
    <location>
        <position position="483"/>
    </location>
    <ligand>
        <name>Mn(2+)</name>
        <dbReference type="ChEBI" id="CHEBI:29035"/>
    </ligand>
</feature>
<dbReference type="PANTHER" id="PTHR34353">
    <property type="entry name" value="CRISPR-ASSOCIATED ENDONUCLEASE CAS1 1"/>
    <property type="match status" value="1"/>
</dbReference>
<evidence type="ECO:0000256" key="5">
    <source>
        <dbReference type="ARBA" id="ARBA00022842"/>
    </source>
</evidence>
<keyword evidence="6 10" id="KW-0051">Antiviral defense</keyword>
<dbReference type="GO" id="GO:0004519">
    <property type="term" value="F:endonuclease activity"/>
    <property type="evidence" value="ECO:0007669"/>
    <property type="project" value="UniProtKB-UniRule"/>
</dbReference>
<keyword evidence="5 10" id="KW-0460">Magnesium</keyword>
<dbReference type="EMBL" id="MQVS01000008">
    <property type="protein sequence ID" value="OKL51306.1"/>
    <property type="molecule type" value="Genomic_DNA"/>
</dbReference>
<dbReference type="STRING" id="52770.BSZ40_08335"/>
<dbReference type="Gene3D" id="1.20.120.920">
    <property type="entry name" value="CRISPR-associated endonuclease Cas1, C-terminal domain"/>
    <property type="match status" value="1"/>
</dbReference>
<dbReference type="Proteomes" id="UP000185612">
    <property type="component" value="Unassembled WGS sequence"/>
</dbReference>
<feature type="domain" description="Reverse transcriptase" evidence="11">
    <location>
        <begin position="77"/>
        <end position="304"/>
    </location>
</feature>
<evidence type="ECO:0000256" key="6">
    <source>
        <dbReference type="ARBA" id="ARBA00023118"/>
    </source>
</evidence>
<reference evidence="13" key="1">
    <citation type="submission" date="2016-12" db="EMBL/GenBank/DDBJ databases">
        <authorList>
            <person name="Meng X."/>
        </authorList>
    </citation>
    <scope>NUCLEOTIDE SEQUENCE [LARGE SCALE GENOMIC DNA]</scope>
    <source>
        <strain evidence="13">DSM 20732</strain>
    </source>
</reference>
<organism evidence="12 13">
    <name type="scientific">Buchananella hordeovulneris</name>
    <dbReference type="NCBI Taxonomy" id="52770"/>
    <lineage>
        <taxon>Bacteria</taxon>
        <taxon>Bacillati</taxon>
        <taxon>Actinomycetota</taxon>
        <taxon>Actinomycetes</taxon>
        <taxon>Actinomycetales</taxon>
        <taxon>Actinomycetaceae</taxon>
        <taxon>Buchananella</taxon>
    </lineage>
</organism>
<dbReference type="HAMAP" id="MF_01470">
    <property type="entry name" value="Cas1"/>
    <property type="match status" value="1"/>
</dbReference>
<dbReference type="Pfam" id="PF01867">
    <property type="entry name" value="Cas_Cas1"/>
    <property type="match status" value="1"/>
</dbReference>
<dbReference type="InterPro" id="IPR002729">
    <property type="entry name" value="CRISPR-assoc_Cas1"/>
</dbReference>
<evidence type="ECO:0000256" key="9">
    <source>
        <dbReference type="ARBA" id="ARBA00038592"/>
    </source>
</evidence>
<evidence type="ECO:0000256" key="4">
    <source>
        <dbReference type="ARBA" id="ARBA00022801"/>
    </source>
</evidence>
<evidence type="ECO:0000256" key="7">
    <source>
        <dbReference type="ARBA" id="ARBA00023125"/>
    </source>
</evidence>
<comment type="similarity">
    <text evidence="10">Belongs to the CRISPR-associated endonuclease Cas1 family.</text>
</comment>
<dbReference type="GO" id="GO:0051607">
    <property type="term" value="P:defense response to virus"/>
    <property type="evidence" value="ECO:0007669"/>
    <property type="project" value="UniProtKB-UniRule"/>
</dbReference>
<dbReference type="InParanoid" id="A0A1Q5PUX9"/>
<dbReference type="GO" id="GO:0003677">
    <property type="term" value="F:DNA binding"/>
    <property type="evidence" value="ECO:0007669"/>
    <property type="project" value="UniProtKB-KW"/>
</dbReference>
<comment type="cofactor">
    <cofactor evidence="10">
        <name>Mg(2+)</name>
        <dbReference type="ChEBI" id="CHEBI:18420"/>
    </cofactor>
    <cofactor evidence="10">
        <name>Mn(2+)</name>
        <dbReference type="ChEBI" id="CHEBI:29035"/>
    </cofactor>
</comment>
<dbReference type="EC" id="3.1.-.-" evidence="10"/>
<dbReference type="InterPro" id="IPR000477">
    <property type="entry name" value="RT_dom"/>
</dbReference>
<name>A0A1Q5PUX9_9ACTO</name>
<gene>
    <name evidence="10" type="primary">cas1</name>
    <name evidence="12" type="ORF">BSZ40_08335</name>
</gene>
<feature type="binding site" evidence="10">
    <location>
        <position position="548"/>
    </location>
    <ligand>
        <name>Mn(2+)</name>
        <dbReference type="ChEBI" id="CHEBI:29035"/>
    </ligand>
</feature>
<evidence type="ECO:0000256" key="2">
    <source>
        <dbReference type="ARBA" id="ARBA00022723"/>
    </source>
</evidence>
<dbReference type="Gene3D" id="3.100.10.20">
    <property type="entry name" value="CRISPR-associated endonuclease Cas1, N-terminal domain"/>
    <property type="match status" value="1"/>
</dbReference>